<dbReference type="InterPro" id="IPR031107">
    <property type="entry name" value="Small_HSP"/>
</dbReference>
<feature type="domain" description="SHSP" evidence="2">
    <location>
        <begin position="25"/>
        <end position="137"/>
    </location>
</feature>
<gene>
    <name evidence="3" type="primary">hsp</name>
    <name evidence="3" type="ORF">SCFA_220088</name>
</gene>
<organism evidence="3">
    <name type="scientific">anaerobic digester metagenome</name>
    <dbReference type="NCBI Taxonomy" id="1263854"/>
    <lineage>
        <taxon>unclassified sequences</taxon>
        <taxon>metagenomes</taxon>
        <taxon>ecological metagenomes</taxon>
    </lineage>
</organism>
<feature type="compositionally biased region" description="Basic and acidic residues" evidence="1">
    <location>
        <begin position="1"/>
        <end position="12"/>
    </location>
</feature>
<evidence type="ECO:0000313" key="3">
    <source>
        <dbReference type="EMBL" id="VFU13871.1"/>
    </source>
</evidence>
<name>A0A485LY34_9ZZZZ</name>
<feature type="region of interest" description="Disordered" evidence="1">
    <location>
        <begin position="1"/>
        <end position="26"/>
    </location>
</feature>
<dbReference type="CDD" id="cd06464">
    <property type="entry name" value="ACD_sHsps-like"/>
    <property type="match status" value="1"/>
</dbReference>
<dbReference type="Gene3D" id="2.60.40.790">
    <property type="match status" value="1"/>
</dbReference>
<dbReference type="InterPro" id="IPR002068">
    <property type="entry name" value="A-crystallin/Hsp20_dom"/>
</dbReference>
<evidence type="ECO:0000259" key="2">
    <source>
        <dbReference type="PROSITE" id="PS01031"/>
    </source>
</evidence>
<dbReference type="PANTHER" id="PTHR11527">
    <property type="entry name" value="HEAT-SHOCK PROTEIN 20 FAMILY MEMBER"/>
    <property type="match status" value="1"/>
</dbReference>
<dbReference type="PROSITE" id="PS01031">
    <property type="entry name" value="SHSP"/>
    <property type="match status" value="1"/>
</dbReference>
<dbReference type="AlphaFoldDB" id="A0A485LY34"/>
<accession>A0A485LY34</accession>
<dbReference type="Pfam" id="PF00011">
    <property type="entry name" value="HSP20"/>
    <property type="match status" value="1"/>
</dbReference>
<protein>
    <submittedName>
        <fullName evidence="3">Putative 15 kDa heat shock protein</fullName>
    </submittedName>
</protein>
<proteinExistence type="predicted"/>
<evidence type="ECO:0000256" key="1">
    <source>
        <dbReference type="SAM" id="MobiDB-lite"/>
    </source>
</evidence>
<keyword evidence="3" id="KW-0346">Stress response</keyword>
<dbReference type="EMBL" id="CAADRM010000084">
    <property type="protein sequence ID" value="VFU13871.1"/>
    <property type="molecule type" value="Genomic_DNA"/>
</dbReference>
<dbReference type="InterPro" id="IPR008978">
    <property type="entry name" value="HSP20-like_chaperone"/>
</dbReference>
<dbReference type="SUPFAM" id="SSF49764">
    <property type="entry name" value="HSP20-like chaperones"/>
    <property type="match status" value="1"/>
</dbReference>
<reference evidence="3" key="1">
    <citation type="submission" date="2019-03" db="EMBL/GenBank/DDBJ databases">
        <authorList>
            <person name="Hao L."/>
        </authorList>
    </citation>
    <scope>NUCLEOTIDE SEQUENCE</scope>
</reference>
<sequence length="137" mass="15323">MAEVEKSREVKKQKAGGSVATERTRTGRIYMPNVDISEDKDNLTLYADLPGAGDEDVSVTLENDVLTIEAKVSPPVKAGDHRLTYAEYGVGDYFRSFTITEPIDRDRIEARMKDGVLRIVLPKKEEAKPKQIKIQAE</sequence>